<accession>A0ABD1LUP4</accession>
<evidence type="ECO:0000313" key="3">
    <source>
        <dbReference type="Proteomes" id="UP001603857"/>
    </source>
</evidence>
<evidence type="ECO:0000256" key="1">
    <source>
        <dbReference type="SAM" id="MobiDB-lite"/>
    </source>
</evidence>
<reference evidence="2 3" key="1">
    <citation type="submission" date="2024-08" db="EMBL/GenBank/DDBJ databases">
        <title>Insights into the chromosomal genome structure of Flemingia macrophylla.</title>
        <authorList>
            <person name="Ding Y."/>
            <person name="Zhao Y."/>
            <person name="Bi W."/>
            <person name="Wu M."/>
            <person name="Zhao G."/>
            <person name="Gong Y."/>
            <person name="Li W."/>
            <person name="Zhang P."/>
        </authorList>
    </citation>
    <scope>NUCLEOTIDE SEQUENCE [LARGE SCALE GENOMIC DNA]</scope>
    <source>
        <strain evidence="2">DYQJB</strain>
        <tissue evidence="2">Leaf</tissue>
    </source>
</reference>
<proteinExistence type="predicted"/>
<keyword evidence="3" id="KW-1185">Reference proteome</keyword>
<dbReference type="AlphaFoldDB" id="A0ABD1LUP4"/>
<gene>
    <name evidence="2" type="ORF">Fmac_020598</name>
</gene>
<feature type="compositionally biased region" description="Polar residues" evidence="1">
    <location>
        <begin position="115"/>
        <end position="133"/>
    </location>
</feature>
<protein>
    <submittedName>
        <fullName evidence="2">Uncharacterized protein</fullName>
    </submittedName>
</protein>
<evidence type="ECO:0000313" key="2">
    <source>
        <dbReference type="EMBL" id="KAL2327171.1"/>
    </source>
</evidence>
<name>A0ABD1LUP4_9FABA</name>
<comment type="caution">
    <text evidence="2">The sequence shown here is derived from an EMBL/GenBank/DDBJ whole genome shotgun (WGS) entry which is preliminary data.</text>
</comment>
<dbReference type="EMBL" id="JBGMDY010000007">
    <property type="protein sequence ID" value="KAL2327171.1"/>
    <property type="molecule type" value="Genomic_DNA"/>
</dbReference>
<feature type="compositionally biased region" description="Basic and acidic residues" evidence="1">
    <location>
        <begin position="55"/>
        <end position="77"/>
    </location>
</feature>
<sequence>MPHDVDMWPKPHAKPICTVFGIVFVAVMFKPHGCLTHCHHGEHLRLLPRQTDQHVRDSCEVDHPRHPESRPGIRREGPPLVSISCNSSPPSTHGEQQAPHPPPSSATASFIAPRTLTSSWMTSPSCTTPTVPNSPAPSSRSRSHYTASIHAEVESDAVKLISEAATSASNFRFEHKFNSLWNSLSPSSDPGESITFSTTVFPDNSVALCANPNPLSPSFVDAENEFIARRSIEYKNRCWVCFNGIVPLHEHHHGHHNYKEQHRASDQNDAWAHIDSWHCYYSSFWWHEPVRKLTCEATPPERGMQLNDANVADADEYDKSCFSNLPSITPLDISVDVAQVLA</sequence>
<dbReference type="Proteomes" id="UP001603857">
    <property type="component" value="Unassembled WGS sequence"/>
</dbReference>
<organism evidence="2 3">
    <name type="scientific">Flemingia macrophylla</name>
    <dbReference type="NCBI Taxonomy" id="520843"/>
    <lineage>
        <taxon>Eukaryota</taxon>
        <taxon>Viridiplantae</taxon>
        <taxon>Streptophyta</taxon>
        <taxon>Embryophyta</taxon>
        <taxon>Tracheophyta</taxon>
        <taxon>Spermatophyta</taxon>
        <taxon>Magnoliopsida</taxon>
        <taxon>eudicotyledons</taxon>
        <taxon>Gunneridae</taxon>
        <taxon>Pentapetalae</taxon>
        <taxon>rosids</taxon>
        <taxon>fabids</taxon>
        <taxon>Fabales</taxon>
        <taxon>Fabaceae</taxon>
        <taxon>Papilionoideae</taxon>
        <taxon>50 kb inversion clade</taxon>
        <taxon>NPAAA clade</taxon>
        <taxon>indigoferoid/millettioid clade</taxon>
        <taxon>Phaseoleae</taxon>
        <taxon>Flemingia</taxon>
    </lineage>
</organism>
<feature type="region of interest" description="Disordered" evidence="1">
    <location>
        <begin position="55"/>
        <end position="145"/>
    </location>
</feature>
<feature type="compositionally biased region" description="Polar residues" evidence="1">
    <location>
        <begin position="83"/>
        <end position="95"/>
    </location>
</feature>